<accession>A0A1I2TFH6</accession>
<evidence type="ECO:0000313" key="9">
    <source>
        <dbReference type="Proteomes" id="UP000198876"/>
    </source>
</evidence>
<proteinExistence type="inferred from homology"/>
<dbReference type="InterPro" id="IPR022791">
    <property type="entry name" value="L-PG_synthase/AglD"/>
</dbReference>
<dbReference type="PANTHER" id="PTHR39087:SF2">
    <property type="entry name" value="UPF0104 MEMBRANE PROTEIN MJ1595"/>
    <property type="match status" value="1"/>
</dbReference>
<organism evidence="8 9">
    <name type="scientific">Halopelagius inordinatus</name>
    <dbReference type="NCBI Taxonomy" id="553467"/>
    <lineage>
        <taxon>Archaea</taxon>
        <taxon>Methanobacteriati</taxon>
        <taxon>Methanobacteriota</taxon>
        <taxon>Stenosarchaea group</taxon>
        <taxon>Halobacteria</taxon>
        <taxon>Halobacteriales</taxon>
        <taxon>Haloferacaceae</taxon>
    </lineage>
</organism>
<dbReference type="Pfam" id="PF03706">
    <property type="entry name" value="LPG_synthase_TM"/>
    <property type="match status" value="1"/>
</dbReference>
<feature type="transmembrane region" description="Helical" evidence="7">
    <location>
        <begin position="294"/>
        <end position="316"/>
    </location>
</feature>
<dbReference type="GO" id="GO:0005886">
    <property type="term" value="C:plasma membrane"/>
    <property type="evidence" value="ECO:0007669"/>
    <property type="project" value="UniProtKB-SubCell"/>
</dbReference>
<keyword evidence="9" id="KW-1185">Reference proteome</keyword>
<keyword evidence="6 7" id="KW-0472">Membrane</keyword>
<dbReference type="PANTHER" id="PTHR39087">
    <property type="entry name" value="UPF0104 MEMBRANE PROTEIN MJ1595"/>
    <property type="match status" value="1"/>
</dbReference>
<keyword evidence="3" id="KW-1003">Cell membrane</keyword>
<keyword evidence="5 7" id="KW-1133">Transmembrane helix</keyword>
<feature type="transmembrane region" description="Helical" evidence="7">
    <location>
        <begin position="119"/>
        <end position="144"/>
    </location>
</feature>
<keyword evidence="4 7" id="KW-0812">Transmembrane</keyword>
<evidence type="ECO:0000256" key="2">
    <source>
        <dbReference type="ARBA" id="ARBA00011061"/>
    </source>
</evidence>
<evidence type="ECO:0000313" key="8">
    <source>
        <dbReference type="EMBL" id="SFG63674.1"/>
    </source>
</evidence>
<gene>
    <name evidence="8" type="ORF">SAMN04488063_2675</name>
</gene>
<evidence type="ECO:0000256" key="7">
    <source>
        <dbReference type="SAM" id="Phobius"/>
    </source>
</evidence>
<feature type="transmembrane region" description="Helical" evidence="7">
    <location>
        <begin position="322"/>
        <end position="340"/>
    </location>
</feature>
<evidence type="ECO:0000256" key="4">
    <source>
        <dbReference type="ARBA" id="ARBA00022692"/>
    </source>
</evidence>
<evidence type="ECO:0008006" key="10">
    <source>
        <dbReference type="Google" id="ProtNLM"/>
    </source>
</evidence>
<evidence type="ECO:0000256" key="5">
    <source>
        <dbReference type="ARBA" id="ARBA00022989"/>
    </source>
</evidence>
<evidence type="ECO:0000256" key="6">
    <source>
        <dbReference type="ARBA" id="ARBA00023136"/>
    </source>
</evidence>
<feature type="transmembrane region" description="Helical" evidence="7">
    <location>
        <begin position="156"/>
        <end position="178"/>
    </location>
</feature>
<dbReference type="RefSeq" id="WP_092892953.1">
    <property type="nucleotide sequence ID" value="NZ_FOOQ01000002.1"/>
</dbReference>
<reference evidence="9" key="1">
    <citation type="submission" date="2016-10" db="EMBL/GenBank/DDBJ databases">
        <authorList>
            <person name="Varghese N."/>
            <person name="Submissions S."/>
        </authorList>
    </citation>
    <scope>NUCLEOTIDE SEQUENCE [LARGE SCALE GENOMIC DNA]</scope>
    <source>
        <strain evidence="9">CGMCC 1.7739</strain>
    </source>
</reference>
<feature type="transmembrane region" description="Helical" evidence="7">
    <location>
        <begin position="263"/>
        <end position="282"/>
    </location>
</feature>
<name>A0A1I2TFH6_9EURY</name>
<evidence type="ECO:0000256" key="1">
    <source>
        <dbReference type="ARBA" id="ARBA00004651"/>
    </source>
</evidence>
<feature type="transmembrane region" description="Helical" evidence="7">
    <location>
        <begin position="235"/>
        <end position="257"/>
    </location>
</feature>
<evidence type="ECO:0000256" key="3">
    <source>
        <dbReference type="ARBA" id="ARBA00022475"/>
    </source>
</evidence>
<feature type="transmembrane region" description="Helical" evidence="7">
    <location>
        <begin position="7"/>
        <end position="28"/>
    </location>
</feature>
<feature type="transmembrane region" description="Helical" evidence="7">
    <location>
        <begin position="43"/>
        <end position="69"/>
    </location>
</feature>
<dbReference type="NCBIfam" id="TIGR00374">
    <property type="entry name" value="flippase-like domain"/>
    <property type="match status" value="1"/>
</dbReference>
<dbReference type="Proteomes" id="UP000198876">
    <property type="component" value="Unassembled WGS sequence"/>
</dbReference>
<sequence length="347" mass="36763">MARENLRATVLGFLGAFAVFAVLFYFAGVDELVGTLERADPRYIALVVAATIGWLAAWSVALRTVLGVLGVDLSFAKSFFVFTGAMFSNNITPFGQAGGEPVTAYLITRTADAEYETSLAAIASVDTLNFVPSITIALMGAIYYATEVTLGTNQDIALAVVAVAVLAVTVPSVGYLAWQRRYRLEARAVSSLTPRIQWVAERVPRVSAPTRDGIEKRIEGFFRAIERIAANPRGLALALGMSAFGWFFQMLGLWLSFRAIGVSIPLSIALFVVPIGAIAGVTPLPGGAGGIESVLVILLLAAPLPQVTNSVAVAAVVVFRGAVYWIPILIGGTVMAWVSAHSKGTPR</sequence>
<comment type="subcellular location">
    <subcellularLocation>
        <location evidence="1">Cell membrane</location>
        <topology evidence="1">Multi-pass membrane protein</topology>
    </subcellularLocation>
</comment>
<dbReference type="AlphaFoldDB" id="A0A1I2TFH6"/>
<dbReference type="STRING" id="553467.SAMN04488063_2675"/>
<dbReference type="EMBL" id="FOOQ01000002">
    <property type="protein sequence ID" value="SFG63674.1"/>
    <property type="molecule type" value="Genomic_DNA"/>
</dbReference>
<protein>
    <recommendedName>
        <fullName evidence="10">Lysylphosphatidylglycerol synthase TM region</fullName>
    </recommendedName>
</protein>
<dbReference type="OrthoDB" id="15513at2157"/>
<comment type="similarity">
    <text evidence="2">Belongs to the UPF0104 family.</text>
</comment>